<dbReference type="InterPro" id="IPR001214">
    <property type="entry name" value="SET_dom"/>
</dbReference>
<dbReference type="Proteomes" id="UP000013827">
    <property type="component" value="Unassembled WGS sequence"/>
</dbReference>
<feature type="domain" description="SET" evidence="9">
    <location>
        <begin position="285"/>
        <end position="419"/>
    </location>
</feature>
<dbReference type="InterPro" id="IPR050973">
    <property type="entry name" value="H3K9_Histone-Lys_N-MTase"/>
</dbReference>
<evidence type="ECO:0000256" key="3">
    <source>
        <dbReference type="ARBA" id="ARBA00022603"/>
    </source>
</evidence>
<dbReference type="InterPro" id="IPR016181">
    <property type="entry name" value="Acyl_CoA_acyltransferase"/>
</dbReference>
<dbReference type="Gene3D" id="2.170.270.10">
    <property type="entry name" value="SET domain"/>
    <property type="match status" value="1"/>
</dbReference>
<dbReference type="SMART" id="SM00317">
    <property type="entry name" value="SET"/>
    <property type="match status" value="1"/>
</dbReference>
<feature type="region of interest" description="Disordered" evidence="8">
    <location>
        <begin position="451"/>
        <end position="508"/>
    </location>
</feature>
<accession>A0A0D3JA28</accession>
<feature type="region of interest" description="Disordered" evidence="8">
    <location>
        <begin position="559"/>
        <end position="587"/>
    </location>
</feature>
<reference evidence="11" key="1">
    <citation type="journal article" date="2013" name="Nature">
        <title>Pan genome of the phytoplankton Emiliania underpins its global distribution.</title>
        <authorList>
            <person name="Read B.A."/>
            <person name="Kegel J."/>
            <person name="Klute M.J."/>
            <person name="Kuo A."/>
            <person name="Lefebvre S.C."/>
            <person name="Maumus F."/>
            <person name="Mayer C."/>
            <person name="Miller J."/>
            <person name="Monier A."/>
            <person name="Salamov A."/>
            <person name="Young J."/>
            <person name="Aguilar M."/>
            <person name="Claverie J.M."/>
            <person name="Frickenhaus S."/>
            <person name="Gonzalez K."/>
            <person name="Herman E.K."/>
            <person name="Lin Y.C."/>
            <person name="Napier J."/>
            <person name="Ogata H."/>
            <person name="Sarno A.F."/>
            <person name="Shmutz J."/>
            <person name="Schroeder D."/>
            <person name="de Vargas C."/>
            <person name="Verret F."/>
            <person name="von Dassow P."/>
            <person name="Valentin K."/>
            <person name="Van de Peer Y."/>
            <person name="Wheeler G."/>
            <person name="Dacks J.B."/>
            <person name="Delwiche C.F."/>
            <person name="Dyhrman S.T."/>
            <person name="Glockner G."/>
            <person name="John U."/>
            <person name="Richards T."/>
            <person name="Worden A.Z."/>
            <person name="Zhang X."/>
            <person name="Grigoriev I.V."/>
            <person name="Allen A.E."/>
            <person name="Bidle K."/>
            <person name="Borodovsky M."/>
            <person name="Bowler C."/>
            <person name="Brownlee C."/>
            <person name="Cock J.M."/>
            <person name="Elias M."/>
            <person name="Gladyshev V.N."/>
            <person name="Groth M."/>
            <person name="Guda C."/>
            <person name="Hadaegh A."/>
            <person name="Iglesias-Rodriguez M.D."/>
            <person name="Jenkins J."/>
            <person name="Jones B.M."/>
            <person name="Lawson T."/>
            <person name="Leese F."/>
            <person name="Lindquist E."/>
            <person name="Lobanov A."/>
            <person name="Lomsadze A."/>
            <person name="Malik S.B."/>
            <person name="Marsh M.E."/>
            <person name="Mackinder L."/>
            <person name="Mock T."/>
            <person name="Mueller-Roeber B."/>
            <person name="Pagarete A."/>
            <person name="Parker M."/>
            <person name="Probert I."/>
            <person name="Quesneville H."/>
            <person name="Raines C."/>
            <person name="Rensing S.A."/>
            <person name="Riano-Pachon D.M."/>
            <person name="Richier S."/>
            <person name="Rokitta S."/>
            <person name="Shiraiwa Y."/>
            <person name="Soanes D.M."/>
            <person name="van der Giezen M."/>
            <person name="Wahlund T.M."/>
            <person name="Williams B."/>
            <person name="Wilson W."/>
            <person name="Wolfe G."/>
            <person name="Wurch L.L."/>
        </authorList>
    </citation>
    <scope>NUCLEOTIDE SEQUENCE</scope>
</reference>
<evidence type="ECO:0000256" key="8">
    <source>
        <dbReference type="SAM" id="MobiDB-lite"/>
    </source>
</evidence>
<name>A0A0D3JA28_EMIH1</name>
<dbReference type="SUPFAM" id="SSF82199">
    <property type="entry name" value="SET domain"/>
    <property type="match status" value="1"/>
</dbReference>
<evidence type="ECO:0000259" key="9">
    <source>
        <dbReference type="PROSITE" id="PS50280"/>
    </source>
</evidence>
<keyword evidence="4" id="KW-0808">Transferase</keyword>
<dbReference type="GO" id="GO:0008168">
    <property type="term" value="F:methyltransferase activity"/>
    <property type="evidence" value="ECO:0007669"/>
    <property type="project" value="UniProtKB-KW"/>
</dbReference>
<sequence>MCGARLGEDLPPPGPDVGPTPPRRSGRRPASSPALQLPCDDAAIAALLSPRKLALDCGGASAGGVEATKLLKASFGSLSDNRAALDLTGPFKDAERAVLLDSETRHVLAAAVVHVRAGSVLEVPLFATAKKFRGQGFGSALYAALAGLGRRLGLQTLVVSATDESRAFWVRQGLHAKKFCGAAEKSAMSSLEQRGLVTSFENTTLMAAPIPQGLEPPPLALDQRDRDRLPGLKARAAATTHCYEDINDKGSFWVAADGSRQWRAPYPADEMLTGVDPNVKWVPYKELEAFFAGPTRGWGLRCTRDIKDTEFVVEIVGRCLSFEEYEQLEDKTYAVGFPENISEAKRAAGDRLQYIDPKTEGGLWRFINDSEEAPNLRLVYIPRFEKPSAKNPDGVLPKRAFLQAAHDIPAGVELTWDYGPAYPRPWKEAEASEAGGQALRVDEGGRRAAAKWASAEPGRSVSSPTPADVGAAERCRGEASTRGGTGEGRVSGGADARVEKPALAERDRATTDRKLWPGAFDAGWRIREACRNAAKNSHWKYVSPEGKDYTSAAAAASASGRGESRPSGLVATAAAASSGHESGAESELEVECEGDKEWFAGVIKSYSSRRGLCVAYDNGETQYEDLDDWGLDDLEVVGFEGDDTTSSLQHLHAFDTSSDEEEPHMTGALSAEDAAATSAEDAARAPARACSTCTLLCDDPQARSCQAISDGGYEQAAEQEEGRLRGAKLDDEWVGKGELPPALVARAEELVAQREAERSALSASQGSDSDSDASPASSRSKPNELAGAIPPVRLAQLAGRARPGEQQQRNVGGDLCT</sequence>
<evidence type="ECO:0000256" key="1">
    <source>
        <dbReference type="ARBA" id="ARBA00004286"/>
    </source>
</evidence>
<dbReference type="GeneID" id="17265901"/>
<dbReference type="RefSeq" id="XP_005772792.1">
    <property type="nucleotide sequence ID" value="XM_005772735.1"/>
</dbReference>
<dbReference type="InterPro" id="IPR056511">
    <property type="entry name" value="IDM1_C"/>
</dbReference>
<dbReference type="CDD" id="cd04301">
    <property type="entry name" value="NAT_SF"/>
    <property type="match status" value="1"/>
</dbReference>
<feature type="region of interest" description="Disordered" evidence="8">
    <location>
        <begin position="753"/>
        <end position="817"/>
    </location>
</feature>
<keyword evidence="7" id="KW-0862">Zinc</keyword>
<feature type="compositionally biased region" description="Pro residues" evidence="8">
    <location>
        <begin position="10"/>
        <end position="22"/>
    </location>
</feature>
<proteinExistence type="predicted"/>
<dbReference type="GO" id="GO:0032259">
    <property type="term" value="P:methylation"/>
    <property type="evidence" value="ECO:0007669"/>
    <property type="project" value="UniProtKB-KW"/>
</dbReference>
<dbReference type="SUPFAM" id="SSF55729">
    <property type="entry name" value="Acyl-CoA N-acyltransferases (Nat)"/>
    <property type="match status" value="1"/>
</dbReference>
<evidence type="ECO:0000313" key="11">
    <source>
        <dbReference type="Proteomes" id="UP000013827"/>
    </source>
</evidence>
<keyword evidence="5" id="KW-0949">S-adenosyl-L-methionine</keyword>
<dbReference type="InterPro" id="IPR046341">
    <property type="entry name" value="SET_dom_sf"/>
</dbReference>
<evidence type="ECO:0000256" key="5">
    <source>
        <dbReference type="ARBA" id="ARBA00022691"/>
    </source>
</evidence>
<dbReference type="AlphaFoldDB" id="A0A0D3JA28"/>
<evidence type="ECO:0000256" key="6">
    <source>
        <dbReference type="ARBA" id="ARBA00022723"/>
    </source>
</evidence>
<evidence type="ECO:0000256" key="4">
    <source>
        <dbReference type="ARBA" id="ARBA00022679"/>
    </source>
</evidence>
<dbReference type="PaxDb" id="2903-EOD20363"/>
<protein>
    <recommendedName>
        <fullName evidence="9">SET domain-containing protein</fullName>
    </recommendedName>
</protein>
<feature type="compositionally biased region" description="Basic and acidic residues" evidence="8">
    <location>
        <begin position="496"/>
        <end position="508"/>
    </location>
</feature>
<dbReference type="KEGG" id="ehx:EMIHUDRAFT_458569"/>
<evidence type="ECO:0000256" key="2">
    <source>
        <dbReference type="ARBA" id="ARBA00022454"/>
    </source>
</evidence>
<dbReference type="PANTHER" id="PTHR46223">
    <property type="entry name" value="HISTONE-LYSINE N-METHYLTRANSFERASE SUV39H"/>
    <property type="match status" value="1"/>
</dbReference>
<feature type="region of interest" description="Disordered" evidence="8">
    <location>
        <begin position="1"/>
        <end position="34"/>
    </location>
</feature>
<dbReference type="Gene3D" id="3.40.630.30">
    <property type="match status" value="1"/>
</dbReference>
<organism evidence="10 11">
    <name type="scientific">Emiliania huxleyi (strain CCMP1516)</name>
    <dbReference type="NCBI Taxonomy" id="280463"/>
    <lineage>
        <taxon>Eukaryota</taxon>
        <taxon>Haptista</taxon>
        <taxon>Haptophyta</taxon>
        <taxon>Prymnesiophyceae</taxon>
        <taxon>Isochrysidales</taxon>
        <taxon>Noelaerhabdaceae</taxon>
        <taxon>Emiliania</taxon>
    </lineage>
</organism>
<dbReference type="EnsemblProtists" id="EOD20363">
    <property type="protein sequence ID" value="EOD20363"/>
    <property type="gene ID" value="EMIHUDRAFT_458569"/>
</dbReference>
<evidence type="ECO:0000313" key="10">
    <source>
        <dbReference type="EnsemblProtists" id="EOD20363"/>
    </source>
</evidence>
<keyword evidence="2" id="KW-0158">Chromosome</keyword>
<comment type="subcellular location">
    <subcellularLocation>
        <location evidence="1">Chromosome</location>
    </subcellularLocation>
</comment>
<dbReference type="STRING" id="2903.R1CC99"/>
<keyword evidence="3" id="KW-0489">Methyltransferase</keyword>
<feature type="compositionally biased region" description="Low complexity" evidence="8">
    <location>
        <begin position="567"/>
        <end position="581"/>
    </location>
</feature>
<dbReference type="GO" id="GO:0046872">
    <property type="term" value="F:metal ion binding"/>
    <property type="evidence" value="ECO:0007669"/>
    <property type="project" value="UniProtKB-KW"/>
</dbReference>
<reference evidence="10" key="2">
    <citation type="submission" date="2024-10" db="UniProtKB">
        <authorList>
            <consortium name="EnsemblProtists"/>
        </authorList>
    </citation>
    <scope>IDENTIFICATION</scope>
</reference>
<evidence type="ECO:0000256" key="7">
    <source>
        <dbReference type="ARBA" id="ARBA00022833"/>
    </source>
</evidence>
<dbReference type="GO" id="GO:0005694">
    <property type="term" value="C:chromosome"/>
    <property type="evidence" value="ECO:0007669"/>
    <property type="project" value="UniProtKB-SubCell"/>
</dbReference>
<keyword evidence="6" id="KW-0479">Metal-binding</keyword>
<dbReference type="Pfam" id="PF23209">
    <property type="entry name" value="IDM1_C"/>
    <property type="match status" value="1"/>
</dbReference>
<feature type="compositionally biased region" description="Low complexity" evidence="8">
    <location>
        <begin position="759"/>
        <end position="780"/>
    </location>
</feature>
<dbReference type="HOGENOM" id="CLU_350739_0_0_1"/>
<dbReference type="PANTHER" id="PTHR46223:SF3">
    <property type="entry name" value="HISTONE-LYSINE N-METHYLTRANSFERASE SET-23"/>
    <property type="match status" value="1"/>
</dbReference>
<keyword evidence="11" id="KW-1185">Reference proteome</keyword>
<dbReference type="PROSITE" id="PS50280">
    <property type="entry name" value="SET"/>
    <property type="match status" value="1"/>
</dbReference>
<dbReference type="Pfam" id="PF00856">
    <property type="entry name" value="SET"/>
    <property type="match status" value="1"/>
</dbReference>